<keyword evidence="3" id="KW-1185">Reference proteome</keyword>
<dbReference type="AlphaFoldDB" id="A0A5B9WDM6"/>
<proteinExistence type="predicted"/>
<dbReference type="Gene3D" id="2.60.120.620">
    <property type="entry name" value="q2cbj1_9rhob like domain"/>
    <property type="match status" value="1"/>
</dbReference>
<dbReference type="GO" id="GO:0005506">
    <property type="term" value="F:iron ion binding"/>
    <property type="evidence" value="ECO:0007669"/>
    <property type="project" value="UniProtKB-ARBA"/>
</dbReference>
<accession>A0A5B9WDM6</accession>
<keyword evidence="2" id="KW-0223">Dioxygenase</keyword>
<evidence type="ECO:0000313" key="2">
    <source>
        <dbReference type="EMBL" id="QEH38553.1"/>
    </source>
</evidence>
<gene>
    <name evidence="2" type="ORF">OJF2_71560</name>
</gene>
<dbReference type="EMBL" id="CP042997">
    <property type="protein sequence ID" value="QEH38553.1"/>
    <property type="molecule type" value="Genomic_DNA"/>
</dbReference>
<dbReference type="Pfam" id="PF05721">
    <property type="entry name" value="PhyH"/>
    <property type="match status" value="1"/>
</dbReference>
<evidence type="ECO:0000313" key="3">
    <source>
        <dbReference type="Proteomes" id="UP000324233"/>
    </source>
</evidence>
<sequence>MGRRLSAADVARFEEDGVLFPVAALDPGPLAAFRSGFESVMEALGDDRRPERFGQWHLCFRWAYDLVTHPPILDAVEDLLGPDILVHSASAFAKRPGSPEFVSWHQDGYNWELDVPRLASAWVALTDSTPENGCLRVVPGSHRRSRLDHLARHHEHNMLGSGLQVADEVVESQAVDVALRAGEMSFHHVDIVHGSGPNRSRGPRIGFAIRYTTPGVSQRRSHHEVVLARGSDRHARFDVRAAPPSGSIADGWSAQRALAGRMSEAQVPSSRRAEK</sequence>
<dbReference type="RefSeq" id="WP_148597987.1">
    <property type="nucleotide sequence ID" value="NZ_CP042997.1"/>
</dbReference>
<dbReference type="PANTHER" id="PTHR20883">
    <property type="entry name" value="PHYTANOYL-COA DIOXYGENASE DOMAIN CONTAINING 1"/>
    <property type="match status" value="1"/>
</dbReference>
<dbReference type="Proteomes" id="UP000324233">
    <property type="component" value="Chromosome"/>
</dbReference>
<dbReference type="PANTHER" id="PTHR20883:SF48">
    <property type="entry name" value="ECTOINE DIOXYGENASE"/>
    <property type="match status" value="1"/>
</dbReference>
<dbReference type="SUPFAM" id="SSF51197">
    <property type="entry name" value="Clavaminate synthase-like"/>
    <property type="match status" value="1"/>
</dbReference>
<organism evidence="2 3">
    <name type="scientific">Aquisphaera giovannonii</name>
    <dbReference type="NCBI Taxonomy" id="406548"/>
    <lineage>
        <taxon>Bacteria</taxon>
        <taxon>Pseudomonadati</taxon>
        <taxon>Planctomycetota</taxon>
        <taxon>Planctomycetia</taxon>
        <taxon>Isosphaerales</taxon>
        <taxon>Isosphaeraceae</taxon>
        <taxon>Aquisphaera</taxon>
    </lineage>
</organism>
<dbReference type="GO" id="GO:0016706">
    <property type="term" value="F:2-oxoglutarate-dependent dioxygenase activity"/>
    <property type="evidence" value="ECO:0007669"/>
    <property type="project" value="UniProtKB-ARBA"/>
</dbReference>
<keyword evidence="2" id="KW-0560">Oxidoreductase</keyword>
<evidence type="ECO:0000256" key="1">
    <source>
        <dbReference type="ARBA" id="ARBA00001954"/>
    </source>
</evidence>
<protein>
    <submittedName>
        <fullName evidence="2">Phytanoyl-CoA dioxygenase (PhyH)</fullName>
    </submittedName>
</protein>
<name>A0A5B9WDM6_9BACT</name>
<comment type="cofactor">
    <cofactor evidence="1">
        <name>Fe(2+)</name>
        <dbReference type="ChEBI" id="CHEBI:29033"/>
    </cofactor>
</comment>
<dbReference type="InterPro" id="IPR008775">
    <property type="entry name" value="Phytyl_CoA_dOase-like"/>
</dbReference>
<dbReference type="KEGG" id="agv:OJF2_71560"/>
<dbReference type="OrthoDB" id="9814777at2"/>
<reference evidence="2 3" key="1">
    <citation type="submission" date="2019-08" db="EMBL/GenBank/DDBJ databases">
        <title>Deep-cultivation of Planctomycetes and their phenomic and genomic characterization uncovers novel biology.</title>
        <authorList>
            <person name="Wiegand S."/>
            <person name="Jogler M."/>
            <person name="Boedeker C."/>
            <person name="Pinto D."/>
            <person name="Vollmers J."/>
            <person name="Rivas-Marin E."/>
            <person name="Kohn T."/>
            <person name="Peeters S.H."/>
            <person name="Heuer A."/>
            <person name="Rast P."/>
            <person name="Oberbeckmann S."/>
            <person name="Bunk B."/>
            <person name="Jeske O."/>
            <person name="Meyerdierks A."/>
            <person name="Storesund J.E."/>
            <person name="Kallscheuer N."/>
            <person name="Luecker S."/>
            <person name="Lage O.M."/>
            <person name="Pohl T."/>
            <person name="Merkel B.J."/>
            <person name="Hornburger P."/>
            <person name="Mueller R.-W."/>
            <person name="Bruemmer F."/>
            <person name="Labrenz M."/>
            <person name="Spormann A.M."/>
            <person name="Op den Camp H."/>
            <person name="Overmann J."/>
            <person name="Amann R."/>
            <person name="Jetten M.S.M."/>
            <person name="Mascher T."/>
            <person name="Medema M.H."/>
            <person name="Devos D.P."/>
            <person name="Kaster A.-K."/>
            <person name="Ovreas L."/>
            <person name="Rohde M."/>
            <person name="Galperin M.Y."/>
            <person name="Jogler C."/>
        </authorList>
    </citation>
    <scope>NUCLEOTIDE SEQUENCE [LARGE SCALE GENOMIC DNA]</scope>
    <source>
        <strain evidence="2 3">OJF2</strain>
    </source>
</reference>